<evidence type="ECO:0000256" key="2">
    <source>
        <dbReference type="ARBA" id="ARBA00022448"/>
    </source>
</evidence>
<keyword evidence="5 7" id="KW-0472">Membrane</keyword>
<dbReference type="SUPFAM" id="SSF103473">
    <property type="entry name" value="MFS general substrate transporter"/>
    <property type="match status" value="1"/>
</dbReference>
<keyword evidence="4 7" id="KW-1133">Transmembrane helix</keyword>
<evidence type="ECO:0000256" key="4">
    <source>
        <dbReference type="ARBA" id="ARBA00022989"/>
    </source>
</evidence>
<evidence type="ECO:0000313" key="9">
    <source>
        <dbReference type="EMBL" id="KAK7849412.1"/>
    </source>
</evidence>
<dbReference type="GO" id="GO:0016020">
    <property type="term" value="C:membrane"/>
    <property type="evidence" value="ECO:0007669"/>
    <property type="project" value="UniProtKB-SubCell"/>
</dbReference>
<dbReference type="Pfam" id="PF00083">
    <property type="entry name" value="Sugar_tr"/>
    <property type="match status" value="1"/>
</dbReference>
<proteinExistence type="predicted"/>
<feature type="transmembrane region" description="Helical" evidence="7">
    <location>
        <begin position="231"/>
        <end position="249"/>
    </location>
</feature>
<dbReference type="Proteomes" id="UP000237347">
    <property type="component" value="Unassembled WGS sequence"/>
</dbReference>
<dbReference type="PRINTS" id="PR00171">
    <property type="entry name" value="SUGRTRNSPORT"/>
</dbReference>
<organism evidence="9 10">
    <name type="scientific">Quercus suber</name>
    <name type="common">Cork oak</name>
    <dbReference type="NCBI Taxonomy" id="58331"/>
    <lineage>
        <taxon>Eukaryota</taxon>
        <taxon>Viridiplantae</taxon>
        <taxon>Streptophyta</taxon>
        <taxon>Embryophyta</taxon>
        <taxon>Tracheophyta</taxon>
        <taxon>Spermatophyta</taxon>
        <taxon>Magnoliopsida</taxon>
        <taxon>eudicotyledons</taxon>
        <taxon>Gunneridae</taxon>
        <taxon>Pentapetalae</taxon>
        <taxon>rosids</taxon>
        <taxon>fabids</taxon>
        <taxon>Fagales</taxon>
        <taxon>Fagaceae</taxon>
        <taxon>Quercus</taxon>
    </lineage>
</organism>
<evidence type="ECO:0000256" key="1">
    <source>
        <dbReference type="ARBA" id="ARBA00004141"/>
    </source>
</evidence>
<dbReference type="InterPro" id="IPR036259">
    <property type="entry name" value="MFS_trans_sf"/>
</dbReference>
<evidence type="ECO:0000256" key="6">
    <source>
        <dbReference type="SAM" id="MobiDB-lite"/>
    </source>
</evidence>
<feature type="transmembrane region" description="Helical" evidence="7">
    <location>
        <begin position="67"/>
        <end position="86"/>
    </location>
</feature>
<dbReference type="EMBL" id="PKMF04000114">
    <property type="protein sequence ID" value="KAK7849412.1"/>
    <property type="molecule type" value="Genomic_DNA"/>
</dbReference>
<evidence type="ECO:0000256" key="5">
    <source>
        <dbReference type="ARBA" id="ARBA00023136"/>
    </source>
</evidence>
<dbReference type="PANTHER" id="PTHR48020:SF49">
    <property type="entry name" value="SUGAR TRANSPORTER"/>
    <property type="match status" value="1"/>
</dbReference>
<dbReference type="PANTHER" id="PTHR48020">
    <property type="entry name" value="PROTON MYO-INOSITOL COTRANSPORTER"/>
    <property type="match status" value="1"/>
</dbReference>
<reference evidence="9 10" key="1">
    <citation type="journal article" date="2018" name="Sci. Data">
        <title>The draft genome sequence of cork oak.</title>
        <authorList>
            <person name="Ramos A.M."/>
            <person name="Usie A."/>
            <person name="Barbosa P."/>
            <person name="Barros P.M."/>
            <person name="Capote T."/>
            <person name="Chaves I."/>
            <person name="Simoes F."/>
            <person name="Abreu I."/>
            <person name="Carrasquinho I."/>
            <person name="Faro C."/>
            <person name="Guimaraes J.B."/>
            <person name="Mendonca D."/>
            <person name="Nobrega F."/>
            <person name="Rodrigues L."/>
            <person name="Saibo N.J.M."/>
            <person name="Varela M.C."/>
            <person name="Egas C."/>
            <person name="Matos J."/>
            <person name="Miguel C.M."/>
            <person name="Oliveira M.M."/>
            <person name="Ricardo C.P."/>
            <person name="Goncalves S."/>
        </authorList>
    </citation>
    <scope>NUCLEOTIDE SEQUENCE [LARGE SCALE GENOMIC DNA]</scope>
    <source>
        <strain evidence="10">cv. HL8</strain>
    </source>
</reference>
<feature type="domain" description="Major facilitator superfamily (MFS) profile" evidence="8">
    <location>
        <begin position="1"/>
        <end position="357"/>
    </location>
</feature>
<dbReference type="GO" id="GO:0022857">
    <property type="term" value="F:transmembrane transporter activity"/>
    <property type="evidence" value="ECO:0007669"/>
    <property type="project" value="InterPro"/>
</dbReference>
<dbReference type="InterPro" id="IPR020846">
    <property type="entry name" value="MFS_dom"/>
</dbReference>
<evidence type="ECO:0000313" key="10">
    <source>
        <dbReference type="Proteomes" id="UP000237347"/>
    </source>
</evidence>
<dbReference type="Gene3D" id="1.20.1250.20">
    <property type="entry name" value="MFS general substrate transporter like domains"/>
    <property type="match status" value="1"/>
</dbReference>
<protein>
    <submittedName>
        <fullName evidence="9">Polyol transporter 5</fullName>
    </submittedName>
</protein>
<dbReference type="InterPro" id="IPR050814">
    <property type="entry name" value="Myo-inositol_Transporter"/>
</dbReference>
<accession>A0AAW0LDH9</accession>
<gene>
    <name evidence="9" type="primary">PLT5_5</name>
    <name evidence="9" type="ORF">CFP56_003020</name>
</gene>
<feature type="transmembrane region" description="Helical" evidence="7">
    <location>
        <begin position="329"/>
        <end position="353"/>
    </location>
</feature>
<comment type="caution">
    <text evidence="9">The sequence shown here is derived from an EMBL/GenBank/DDBJ whole genome shotgun (WGS) entry which is preliminary data.</text>
</comment>
<dbReference type="InterPro" id="IPR003663">
    <property type="entry name" value="Sugar/inositol_transpt"/>
</dbReference>
<sequence length="400" mass="43722">MGSTFRESHGRGEKSGGNDGDSDHAWRKWSHEGLTGEPMVFIDFGILLGDVSNYVCSKLPAHLGWRVMLGVGAVPTVILASVVLWVPESPRWLVMQGRLGDAKRVLDKTSDSVEEAQIRLADIKEAAGIPENLTDDIVQVPKHSHGEGVWKELIVHPTPSVRHMLIASVGIHFFQQCSGINSVVLYSPKIFEKAGITSPNDMLLATLAVGFTKIMLISVATFLFDKMGRRPLLLSSVAGMIFSLATLGFGLKVIDHSDHKITWAVGLSMAMLLAFEAFYSIGMGPSPVVYSSEIFPLKLRAQGTSIGMAVNRMTSWVISMTFISLYKGITIGGVFFLYAGVALVSWVFFYYVLPETRGRTLEDMEGLFGNFKWNFPKNGNNNKEVSNGDGSNGQVQLGSK</sequence>
<keyword evidence="10" id="KW-1185">Reference proteome</keyword>
<dbReference type="AlphaFoldDB" id="A0AAW0LDH9"/>
<feature type="region of interest" description="Disordered" evidence="6">
    <location>
        <begin position="1"/>
        <end position="24"/>
    </location>
</feature>
<keyword evidence="2" id="KW-0813">Transport</keyword>
<dbReference type="InterPro" id="IPR005828">
    <property type="entry name" value="MFS_sugar_transport-like"/>
</dbReference>
<feature type="transmembrane region" description="Helical" evidence="7">
    <location>
        <begin position="202"/>
        <end position="224"/>
    </location>
</feature>
<comment type="subcellular location">
    <subcellularLocation>
        <location evidence="1">Membrane</location>
        <topology evidence="1">Multi-pass membrane protein</topology>
    </subcellularLocation>
</comment>
<evidence type="ECO:0000256" key="7">
    <source>
        <dbReference type="SAM" id="Phobius"/>
    </source>
</evidence>
<dbReference type="PROSITE" id="PS50850">
    <property type="entry name" value="MFS"/>
    <property type="match status" value="1"/>
</dbReference>
<name>A0AAW0LDH9_QUESU</name>
<feature type="transmembrane region" description="Helical" evidence="7">
    <location>
        <begin position="261"/>
        <end position="282"/>
    </location>
</feature>
<keyword evidence="3 7" id="KW-0812">Transmembrane</keyword>
<evidence type="ECO:0000259" key="8">
    <source>
        <dbReference type="PROSITE" id="PS50850"/>
    </source>
</evidence>
<evidence type="ECO:0000256" key="3">
    <source>
        <dbReference type="ARBA" id="ARBA00022692"/>
    </source>
</evidence>